<keyword evidence="2" id="KW-1185">Reference proteome</keyword>
<feature type="non-terminal residue" evidence="1">
    <location>
        <position position="1"/>
    </location>
</feature>
<protein>
    <submittedName>
        <fullName evidence="1">20693_t:CDS:1</fullName>
    </submittedName>
</protein>
<sequence>IGKSVSVKDYNTFLDRNESTGYKFIWENENVYIIEMANREHEAVVSVLFKCFDRPNNSVIHGPIEIYGQPYHYNPIGHGEKIAPDIAVCPSNAHVLRPLIRHPGPLLGRAHARIICEVATAQGFDLWNTKCETWMHEEYVRCVLGIKLGSKRNIGTTRGAPAESVLSINANLAGVYVTEWDFSTIQYNNNTSTLTGCNASNLNAFQVTIPISDVFYDPP</sequence>
<comment type="caution">
    <text evidence="1">The sequence shown here is derived from an EMBL/GenBank/DDBJ whole genome shotgun (WGS) entry which is preliminary data.</text>
</comment>
<dbReference type="Proteomes" id="UP000789759">
    <property type="component" value="Unassembled WGS sequence"/>
</dbReference>
<evidence type="ECO:0000313" key="2">
    <source>
        <dbReference type="Proteomes" id="UP000789759"/>
    </source>
</evidence>
<reference evidence="1" key="1">
    <citation type="submission" date="2021-06" db="EMBL/GenBank/DDBJ databases">
        <authorList>
            <person name="Kallberg Y."/>
            <person name="Tangrot J."/>
            <person name="Rosling A."/>
        </authorList>
    </citation>
    <scope>NUCLEOTIDE SEQUENCE</scope>
    <source>
        <strain evidence="1">FL966</strain>
    </source>
</reference>
<feature type="non-terminal residue" evidence="1">
    <location>
        <position position="219"/>
    </location>
</feature>
<dbReference type="EMBL" id="CAJVQA010054546">
    <property type="protein sequence ID" value="CAG8824598.1"/>
    <property type="molecule type" value="Genomic_DNA"/>
</dbReference>
<accession>A0A9N9KEZ4</accession>
<evidence type="ECO:0000313" key="1">
    <source>
        <dbReference type="EMBL" id="CAG8824598.1"/>
    </source>
</evidence>
<dbReference type="OrthoDB" id="2370283at2759"/>
<dbReference type="AlphaFoldDB" id="A0A9N9KEZ4"/>
<organism evidence="1 2">
    <name type="scientific">Cetraspora pellucida</name>
    <dbReference type="NCBI Taxonomy" id="1433469"/>
    <lineage>
        <taxon>Eukaryota</taxon>
        <taxon>Fungi</taxon>
        <taxon>Fungi incertae sedis</taxon>
        <taxon>Mucoromycota</taxon>
        <taxon>Glomeromycotina</taxon>
        <taxon>Glomeromycetes</taxon>
        <taxon>Diversisporales</taxon>
        <taxon>Gigasporaceae</taxon>
        <taxon>Cetraspora</taxon>
    </lineage>
</organism>
<name>A0A9N9KEZ4_9GLOM</name>
<gene>
    <name evidence="1" type="ORF">CPELLU_LOCUS20013</name>
</gene>
<proteinExistence type="predicted"/>